<dbReference type="OrthoDB" id="123603at2157"/>
<dbReference type="AlphaFoldDB" id="H1Z3D3"/>
<dbReference type="InParanoid" id="H1Z3D3"/>
<gene>
    <name evidence="2" type="ORF">Metlim_2501</name>
</gene>
<dbReference type="PANTHER" id="PTHR35801:SF1">
    <property type="entry name" value="PHOSPHOSERINE PHOSPHATASE RSBX"/>
    <property type="match status" value="1"/>
</dbReference>
<dbReference type="GO" id="GO:0004674">
    <property type="term" value="F:protein serine/threonine kinase activity"/>
    <property type="evidence" value="ECO:0007669"/>
    <property type="project" value="UniProtKB-KW"/>
</dbReference>
<evidence type="ECO:0000259" key="1">
    <source>
        <dbReference type="SMART" id="SM00331"/>
    </source>
</evidence>
<name>H1Z3D3_9EURY</name>
<dbReference type="EMBL" id="CM001436">
    <property type="protein sequence ID" value="EHQ36548.1"/>
    <property type="molecule type" value="Genomic_DNA"/>
</dbReference>
<dbReference type="Gene3D" id="3.60.40.10">
    <property type="entry name" value="PPM-type phosphatase domain"/>
    <property type="match status" value="1"/>
</dbReference>
<dbReference type="STRING" id="937775.Metlim_2501"/>
<dbReference type="InterPro" id="IPR039248">
    <property type="entry name" value="Ptase_RsbX"/>
</dbReference>
<dbReference type="InterPro" id="IPR003594">
    <property type="entry name" value="HATPase_dom"/>
</dbReference>
<dbReference type="HOGENOM" id="CLU_066586_0_0_2"/>
<keyword evidence="3" id="KW-1185">Reference proteome</keyword>
<dbReference type="InterPro" id="IPR001932">
    <property type="entry name" value="PPM-type_phosphatase-like_dom"/>
</dbReference>
<dbReference type="PANTHER" id="PTHR35801">
    <property type="entry name" value="PHOSPHOSERINE PHOSPHATASE RSBX"/>
    <property type="match status" value="1"/>
</dbReference>
<keyword evidence="2" id="KW-0808">Transferase</keyword>
<proteinExistence type="predicted"/>
<sequence>MNSEYRCRQVFLDAHKSAVKNDIHGLASRNNFPDKIIDEIDIIAAELASNHIKHDTINGRMKYGVFSDEKSGIYLEIISEDEGPGIPDYELALEDGYTTSSRSMGVGLGSVRRLSDEFSIKSSISGTIIRIKKYEEKLPSVPEKSLRISVLTRHHPLENVCGDGYYIERFKNGACIAVIDGLGHGIHAREASACAEEYLRHNASAEPIKSLLEGLGEKLKKTRGAVAGIMFINEDKGIMEFGGVGDISVHLYPKEEHISFHSVPGILGMRRREVTIQRHPWVSGKSMAVIHSDGISAKLDINGCLPEERPERIAHYIMNEYWRKNDDGTVVVVK</sequence>
<dbReference type="InterPro" id="IPR036457">
    <property type="entry name" value="PPM-type-like_dom_sf"/>
</dbReference>
<keyword evidence="2" id="KW-0723">Serine/threonine-protein kinase</keyword>
<dbReference type="InterPro" id="IPR036890">
    <property type="entry name" value="HATPase_C_sf"/>
</dbReference>
<dbReference type="Pfam" id="PF13581">
    <property type="entry name" value="HATPase_c_2"/>
    <property type="match status" value="1"/>
</dbReference>
<dbReference type="SMART" id="SM00331">
    <property type="entry name" value="PP2C_SIG"/>
    <property type="match status" value="1"/>
</dbReference>
<accession>H1Z3D3</accession>
<evidence type="ECO:0000313" key="3">
    <source>
        <dbReference type="Proteomes" id="UP000005741"/>
    </source>
</evidence>
<reference evidence="2 3" key="1">
    <citation type="submission" date="2011-10" db="EMBL/GenBank/DDBJ databases">
        <title>The Improved High-Quality Draft genome of Methanoplanus limicola DSM 2279.</title>
        <authorList>
            <consortium name="US DOE Joint Genome Institute (JGI-PGF)"/>
            <person name="Lucas S."/>
            <person name="Copeland A."/>
            <person name="Lapidus A."/>
            <person name="Glavina del Rio T."/>
            <person name="Dalin E."/>
            <person name="Tice H."/>
            <person name="Bruce D."/>
            <person name="Goodwin L."/>
            <person name="Pitluck S."/>
            <person name="Peters L."/>
            <person name="Mikhailova N."/>
            <person name="Lu M."/>
            <person name="Kyrpides N."/>
            <person name="Mavromatis K."/>
            <person name="Ivanova N."/>
            <person name="Markowitz V."/>
            <person name="Cheng J.-F."/>
            <person name="Hugenholtz P."/>
            <person name="Woyke T."/>
            <person name="Wu D."/>
            <person name="Wirth R."/>
            <person name="Brambilla E.-M."/>
            <person name="Klenk H.-P."/>
            <person name="Eisen J.A."/>
        </authorList>
    </citation>
    <scope>NUCLEOTIDE SEQUENCE [LARGE SCALE GENOMIC DNA]</scope>
    <source>
        <strain evidence="2 3">DSM 2279</strain>
    </source>
</reference>
<dbReference type="Gene3D" id="3.30.565.10">
    <property type="entry name" value="Histidine kinase-like ATPase, C-terminal domain"/>
    <property type="match status" value="1"/>
</dbReference>
<dbReference type="RefSeq" id="WP_004078932.1">
    <property type="nucleotide sequence ID" value="NZ_CM001436.1"/>
</dbReference>
<dbReference type="Proteomes" id="UP000005741">
    <property type="component" value="Chromosome"/>
</dbReference>
<feature type="domain" description="PPM-type phosphatase" evidence="1">
    <location>
        <begin position="145"/>
        <end position="334"/>
    </location>
</feature>
<keyword evidence="2" id="KW-0418">Kinase</keyword>
<protein>
    <submittedName>
        <fullName evidence="2">Putative anti-sigma regulatory factor, serine/threonine protein kinase</fullName>
    </submittedName>
</protein>
<dbReference type="SUPFAM" id="SSF81606">
    <property type="entry name" value="PP2C-like"/>
    <property type="match status" value="1"/>
</dbReference>
<organism evidence="2 3">
    <name type="scientific">Methanoplanus limicola DSM 2279</name>
    <dbReference type="NCBI Taxonomy" id="937775"/>
    <lineage>
        <taxon>Archaea</taxon>
        <taxon>Methanobacteriati</taxon>
        <taxon>Methanobacteriota</taxon>
        <taxon>Stenosarchaea group</taxon>
        <taxon>Methanomicrobia</taxon>
        <taxon>Methanomicrobiales</taxon>
        <taxon>Methanomicrobiaceae</taxon>
        <taxon>Methanoplanus</taxon>
    </lineage>
</organism>
<dbReference type="SUPFAM" id="SSF55874">
    <property type="entry name" value="ATPase domain of HSP90 chaperone/DNA topoisomerase II/histidine kinase"/>
    <property type="match status" value="1"/>
</dbReference>
<evidence type="ECO:0000313" key="2">
    <source>
        <dbReference type="EMBL" id="EHQ36548.1"/>
    </source>
</evidence>